<sequence>MSKWRKFDTSEPETKFKSNETATRSAITECEQLLLNITHPLNEPLKNLIKEHISTLSTSTPEEPIKRQKYEFKGYEKSPKGHITAVYKGWIEFDFETEAINGSLTEEETTYTMKGKFDKKKNIVKTLDKWPVGEYSHLEDDTKHLHGHWGVCHWKNGVVDFQGKRLIMENVKWKDFTE</sequence>
<dbReference type="Proteomes" id="UP000023152">
    <property type="component" value="Unassembled WGS sequence"/>
</dbReference>
<feature type="compositionally biased region" description="Basic and acidic residues" evidence="1">
    <location>
        <begin position="1"/>
        <end position="18"/>
    </location>
</feature>
<keyword evidence="3" id="KW-1185">Reference proteome</keyword>
<dbReference type="EMBL" id="ASPP01004384">
    <property type="protein sequence ID" value="ETO32218.1"/>
    <property type="molecule type" value="Genomic_DNA"/>
</dbReference>
<gene>
    <name evidence="2" type="ORF">RFI_04899</name>
</gene>
<proteinExistence type="predicted"/>
<protein>
    <submittedName>
        <fullName evidence="2">Uncharacterized protein</fullName>
    </submittedName>
</protein>
<evidence type="ECO:0000313" key="2">
    <source>
        <dbReference type="EMBL" id="ETO32218.1"/>
    </source>
</evidence>
<comment type="caution">
    <text evidence="2">The sequence shown here is derived from an EMBL/GenBank/DDBJ whole genome shotgun (WGS) entry which is preliminary data.</text>
</comment>
<dbReference type="AlphaFoldDB" id="X6P255"/>
<feature type="non-terminal residue" evidence="2">
    <location>
        <position position="178"/>
    </location>
</feature>
<evidence type="ECO:0000256" key="1">
    <source>
        <dbReference type="SAM" id="MobiDB-lite"/>
    </source>
</evidence>
<name>X6P255_RETFI</name>
<accession>X6P255</accession>
<reference evidence="2 3" key="1">
    <citation type="journal article" date="2013" name="Curr. Biol.">
        <title>The Genome of the Foraminiferan Reticulomyxa filosa.</title>
        <authorList>
            <person name="Glockner G."/>
            <person name="Hulsmann N."/>
            <person name="Schleicher M."/>
            <person name="Noegel A.A."/>
            <person name="Eichinger L."/>
            <person name="Gallinger C."/>
            <person name="Pawlowski J."/>
            <person name="Sierra R."/>
            <person name="Euteneuer U."/>
            <person name="Pillet L."/>
            <person name="Moustafa A."/>
            <person name="Platzer M."/>
            <person name="Groth M."/>
            <person name="Szafranski K."/>
            <person name="Schliwa M."/>
        </authorList>
    </citation>
    <scope>NUCLEOTIDE SEQUENCE [LARGE SCALE GENOMIC DNA]</scope>
</reference>
<feature type="region of interest" description="Disordered" evidence="1">
    <location>
        <begin position="1"/>
        <end position="22"/>
    </location>
</feature>
<evidence type="ECO:0000313" key="3">
    <source>
        <dbReference type="Proteomes" id="UP000023152"/>
    </source>
</evidence>
<organism evidence="2 3">
    <name type="scientific">Reticulomyxa filosa</name>
    <dbReference type="NCBI Taxonomy" id="46433"/>
    <lineage>
        <taxon>Eukaryota</taxon>
        <taxon>Sar</taxon>
        <taxon>Rhizaria</taxon>
        <taxon>Retaria</taxon>
        <taxon>Foraminifera</taxon>
        <taxon>Monothalamids</taxon>
        <taxon>Reticulomyxidae</taxon>
        <taxon>Reticulomyxa</taxon>
    </lineage>
</organism>